<dbReference type="GO" id="GO:0003924">
    <property type="term" value="F:GTPase activity"/>
    <property type="evidence" value="ECO:0007669"/>
    <property type="project" value="InterPro"/>
</dbReference>
<dbReference type="GO" id="GO:0005834">
    <property type="term" value="C:heterotrimeric G-protein complex"/>
    <property type="evidence" value="ECO:0007669"/>
    <property type="project" value="TreeGrafter"/>
</dbReference>
<dbReference type="GO" id="GO:0032502">
    <property type="term" value="P:developmental process"/>
    <property type="evidence" value="ECO:0007669"/>
    <property type="project" value="UniProtKB-ARBA"/>
</dbReference>
<evidence type="ECO:0000313" key="14">
    <source>
        <dbReference type="Proteomes" id="UP000559256"/>
    </source>
</evidence>
<dbReference type="AlphaFoldDB" id="A0A8H5GH92"/>
<evidence type="ECO:0000256" key="3">
    <source>
        <dbReference type="ARBA" id="ARBA00022723"/>
    </source>
</evidence>
<keyword evidence="3 12" id="KW-0479">Metal-binding</keyword>
<keyword evidence="4 11" id="KW-0547">Nucleotide-binding</keyword>
<keyword evidence="9" id="KW-0807">Transducer</keyword>
<reference evidence="13 14" key="1">
    <citation type="journal article" date="2020" name="ISME J.">
        <title>Uncovering the hidden diversity of litter-decomposition mechanisms in mushroom-forming fungi.</title>
        <authorList>
            <person name="Floudas D."/>
            <person name="Bentzer J."/>
            <person name="Ahren D."/>
            <person name="Johansson T."/>
            <person name="Persson P."/>
            <person name="Tunlid A."/>
        </authorList>
    </citation>
    <scope>NUCLEOTIDE SEQUENCE [LARGE SCALE GENOMIC DNA]</scope>
    <source>
        <strain evidence="13 14">CBS 291.85</strain>
    </source>
</reference>
<feature type="binding site" evidence="12">
    <location>
        <position position="111"/>
    </location>
    <ligand>
        <name>Mg(2+)</name>
        <dbReference type="ChEBI" id="CHEBI:18420"/>
    </ligand>
</feature>
<evidence type="ECO:0000256" key="1">
    <source>
        <dbReference type="ARBA" id="ARBA00001946"/>
    </source>
</evidence>
<dbReference type="PROSITE" id="PS51882">
    <property type="entry name" value="G_ALPHA"/>
    <property type="match status" value="1"/>
</dbReference>
<evidence type="ECO:0000256" key="10">
    <source>
        <dbReference type="ARBA" id="ARBA00023288"/>
    </source>
</evidence>
<dbReference type="PANTHER" id="PTHR10218">
    <property type="entry name" value="GTP-BINDING PROTEIN ALPHA SUBUNIT"/>
    <property type="match status" value="1"/>
</dbReference>
<keyword evidence="5" id="KW-0378">Hydrolase</keyword>
<keyword evidence="8" id="KW-0564">Palmitate</keyword>
<dbReference type="OrthoDB" id="3039857at2759"/>
<keyword evidence="6 12" id="KW-0460">Magnesium</keyword>
<dbReference type="GO" id="GO:0005737">
    <property type="term" value="C:cytoplasm"/>
    <property type="evidence" value="ECO:0007669"/>
    <property type="project" value="TreeGrafter"/>
</dbReference>
<evidence type="ECO:0000256" key="8">
    <source>
        <dbReference type="ARBA" id="ARBA00023139"/>
    </source>
</evidence>
<dbReference type="SUPFAM" id="SSF47895">
    <property type="entry name" value="Transducin (alpha subunit), insertion domain"/>
    <property type="match status" value="1"/>
</dbReference>
<dbReference type="GO" id="GO:0005525">
    <property type="term" value="F:GTP binding"/>
    <property type="evidence" value="ECO:0007669"/>
    <property type="project" value="UniProtKB-KW"/>
</dbReference>
<accession>A0A8H5GH92</accession>
<dbReference type="InterPro" id="IPR001019">
    <property type="entry name" value="Gprotein_alpha_su"/>
</dbReference>
<evidence type="ECO:0000256" key="5">
    <source>
        <dbReference type="ARBA" id="ARBA00022801"/>
    </source>
</evidence>
<evidence type="ECO:0000256" key="12">
    <source>
        <dbReference type="PIRSR" id="PIRSR601019-2"/>
    </source>
</evidence>
<organism evidence="13 14">
    <name type="scientific">Tetrapyrgos nigripes</name>
    <dbReference type="NCBI Taxonomy" id="182062"/>
    <lineage>
        <taxon>Eukaryota</taxon>
        <taxon>Fungi</taxon>
        <taxon>Dikarya</taxon>
        <taxon>Basidiomycota</taxon>
        <taxon>Agaricomycotina</taxon>
        <taxon>Agaricomycetes</taxon>
        <taxon>Agaricomycetidae</taxon>
        <taxon>Agaricales</taxon>
        <taxon>Marasmiineae</taxon>
        <taxon>Marasmiaceae</taxon>
        <taxon>Tetrapyrgos</taxon>
    </lineage>
</organism>
<dbReference type="Proteomes" id="UP000559256">
    <property type="component" value="Unassembled WGS sequence"/>
</dbReference>
<dbReference type="GO" id="GO:0001664">
    <property type="term" value="F:G protein-coupled receptor binding"/>
    <property type="evidence" value="ECO:0007669"/>
    <property type="project" value="TreeGrafter"/>
</dbReference>
<evidence type="ECO:0000256" key="2">
    <source>
        <dbReference type="ARBA" id="ARBA00022707"/>
    </source>
</evidence>
<dbReference type="Gene3D" id="1.10.400.10">
    <property type="entry name" value="GI Alpha 1, domain 2-like"/>
    <property type="match status" value="1"/>
</dbReference>
<proteinExistence type="predicted"/>
<dbReference type="PANTHER" id="PTHR10218:SF369">
    <property type="entry name" value="GUANINE NUCLEOTIDE-BINDING PROTEIN ALPHA-2 SUBUNIT"/>
    <property type="match status" value="1"/>
</dbReference>
<evidence type="ECO:0000256" key="7">
    <source>
        <dbReference type="ARBA" id="ARBA00023134"/>
    </source>
</evidence>
<evidence type="ECO:0000256" key="4">
    <source>
        <dbReference type="ARBA" id="ARBA00022741"/>
    </source>
</evidence>
<dbReference type="FunFam" id="1.10.400.10:FF:000007">
    <property type="entry name" value="Guanine nucleotide-binding protein subunit alpha"/>
    <property type="match status" value="1"/>
</dbReference>
<dbReference type="GO" id="GO:0031683">
    <property type="term" value="F:G-protein beta/gamma-subunit complex binding"/>
    <property type="evidence" value="ECO:0007669"/>
    <property type="project" value="InterPro"/>
</dbReference>
<comment type="cofactor">
    <cofactor evidence="1">
        <name>Mg(2+)</name>
        <dbReference type="ChEBI" id="CHEBI:18420"/>
    </cofactor>
</comment>
<evidence type="ECO:0000256" key="6">
    <source>
        <dbReference type="ARBA" id="ARBA00022842"/>
    </source>
</evidence>
<dbReference type="GO" id="GO:0046872">
    <property type="term" value="F:metal ion binding"/>
    <property type="evidence" value="ECO:0007669"/>
    <property type="project" value="UniProtKB-KW"/>
</dbReference>
<gene>
    <name evidence="13" type="ORF">D9758_009338</name>
</gene>
<dbReference type="GO" id="GO:0007189">
    <property type="term" value="P:adenylate cyclase-activating G protein-coupled receptor signaling pathway"/>
    <property type="evidence" value="ECO:0007669"/>
    <property type="project" value="TreeGrafter"/>
</dbReference>
<keyword evidence="2" id="KW-0519">Myristate</keyword>
<dbReference type="InterPro" id="IPR011025">
    <property type="entry name" value="GproteinA_insert"/>
</dbReference>
<keyword evidence="7 11" id="KW-0342">GTP-binding</keyword>
<name>A0A8H5GH92_9AGAR</name>
<keyword evidence="14" id="KW-1185">Reference proteome</keyword>
<dbReference type="EMBL" id="JAACJM010000031">
    <property type="protein sequence ID" value="KAF5364803.1"/>
    <property type="molecule type" value="Genomic_DNA"/>
</dbReference>
<feature type="binding site" evidence="11">
    <location>
        <begin position="105"/>
        <end position="111"/>
    </location>
    <ligand>
        <name>GTP</name>
        <dbReference type="ChEBI" id="CHEBI:37565"/>
    </ligand>
</feature>
<keyword evidence="10" id="KW-0449">Lipoprotein</keyword>
<sequence length="125" mass="14310">MVVIYRNILESAQAIIEAMLNIGLLHSNQAAVDKISDCVVSEDIPIILSSELTNAIHQFWTDPTIERVIDEHGSEFYLMDNATYFFAEIRRISSQDYIPTETDVLNARHKTTKITETQFPLRDHT</sequence>
<evidence type="ECO:0000313" key="13">
    <source>
        <dbReference type="EMBL" id="KAF5364803.1"/>
    </source>
</evidence>
<dbReference type="Pfam" id="PF00503">
    <property type="entry name" value="G-alpha"/>
    <property type="match status" value="1"/>
</dbReference>
<comment type="caution">
    <text evidence="13">The sequence shown here is derived from an EMBL/GenBank/DDBJ whole genome shotgun (WGS) entry which is preliminary data.</text>
</comment>
<evidence type="ECO:0000256" key="11">
    <source>
        <dbReference type="PIRSR" id="PIRSR601019-1"/>
    </source>
</evidence>
<protein>
    <submittedName>
        <fullName evidence="13">Uncharacterized protein</fullName>
    </submittedName>
</protein>
<evidence type="ECO:0000256" key="9">
    <source>
        <dbReference type="ARBA" id="ARBA00023224"/>
    </source>
</evidence>